<dbReference type="EMBL" id="MCFK01000285">
    <property type="protein sequence ID" value="RKF65803.1"/>
    <property type="molecule type" value="Genomic_DNA"/>
</dbReference>
<sequence>MKRQNRDCQPGAPSNNVRWFTCAIKEKDTTGDNFDKYYSLNSKCYGKIKQPSSEFLSWFIGFSEGDGSFVKSKRGDLFFVVVQQTKDKQVLDFIQQELNMVLNINVQKSRGRALNRLYRFSLTKDIYQNIEPSVKTKEITLNDTWLIGFVDAEGCFHTGFSLNNNKYHLLFDLAQKGANNKEIVLDKFVELFKVGAVYKHYHDNNWNYRVNDPVQKAKLISLSKTVNDISYH</sequence>
<evidence type="ECO:0000313" key="2">
    <source>
        <dbReference type="EMBL" id="RKF65803.1"/>
    </source>
</evidence>
<dbReference type="InterPro" id="IPR027434">
    <property type="entry name" value="Homing_endonucl"/>
</dbReference>
<keyword evidence="2" id="KW-0540">Nuclease</keyword>
<dbReference type="PANTHER" id="PTHR36181">
    <property type="entry name" value="INTRON-ENCODED ENDONUCLEASE AI3-RELATED"/>
    <property type="match status" value="1"/>
</dbReference>
<keyword evidence="3" id="KW-1185">Reference proteome</keyword>
<protein>
    <submittedName>
        <fullName evidence="2">Putative intron-encoded endonuclease aI5</fullName>
    </submittedName>
</protein>
<dbReference type="InterPro" id="IPR051289">
    <property type="entry name" value="LAGLIDADG_Endonuclease"/>
</dbReference>
<dbReference type="STRING" id="212602.A0A420I7W4"/>
<name>A0A420I7W4_9PEZI</name>
<dbReference type="SUPFAM" id="SSF55608">
    <property type="entry name" value="Homing endonucleases"/>
    <property type="match status" value="2"/>
</dbReference>
<keyword evidence="2" id="KW-0255">Endonuclease</keyword>
<reference evidence="2 3" key="1">
    <citation type="journal article" date="2018" name="BMC Genomics">
        <title>Comparative genome analyses reveal sequence features reflecting distinct modes of host-adaptation between dicot and monocot powdery mildew.</title>
        <authorList>
            <person name="Wu Y."/>
            <person name="Ma X."/>
            <person name="Pan Z."/>
            <person name="Kale S.D."/>
            <person name="Song Y."/>
            <person name="King H."/>
            <person name="Zhang Q."/>
            <person name="Presley C."/>
            <person name="Deng X."/>
            <person name="Wei C.I."/>
            <person name="Xiao S."/>
        </authorList>
    </citation>
    <scope>NUCLEOTIDE SEQUENCE [LARGE SCALE GENOMIC DNA]</scope>
    <source>
        <strain evidence="2">UMSG2</strain>
    </source>
</reference>
<gene>
    <name evidence="2" type="ORF">OnM2_002001</name>
</gene>
<proteinExistence type="predicted"/>
<dbReference type="InterPro" id="IPR004860">
    <property type="entry name" value="LAGLIDADG_dom"/>
</dbReference>
<organism evidence="2 3">
    <name type="scientific">Erysiphe neolycopersici</name>
    <dbReference type="NCBI Taxonomy" id="212602"/>
    <lineage>
        <taxon>Eukaryota</taxon>
        <taxon>Fungi</taxon>
        <taxon>Dikarya</taxon>
        <taxon>Ascomycota</taxon>
        <taxon>Pezizomycotina</taxon>
        <taxon>Leotiomycetes</taxon>
        <taxon>Erysiphales</taxon>
        <taxon>Erysiphaceae</taxon>
        <taxon>Erysiphe</taxon>
    </lineage>
</organism>
<feature type="domain" description="Homing endonuclease LAGLIDADG" evidence="1">
    <location>
        <begin position="146"/>
        <end position="220"/>
    </location>
</feature>
<keyword evidence="2" id="KW-0378">Hydrolase</keyword>
<dbReference type="Gene3D" id="3.10.28.10">
    <property type="entry name" value="Homing endonucleases"/>
    <property type="match status" value="2"/>
</dbReference>
<evidence type="ECO:0000259" key="1">
    <source>
        <dbReference type="Pfam" id="PF00961"/>
    </source>
</evidence>
<dbReference type="OrthoDB" id="5381460at2759"/>
<dbReference type="Pfam" id="PF00961">
    <property type="entry name" value="LAGLIDADG_1"/>
    <property type="match status" value="1"/>
</dbReference>
<evidence type="ECO:0000313" key="3">
    <source>
        <dbReference type="Proteomes" id="UP000286134"/>
    </source>
</evidence>
<dbReference type="GO" id="GO:0005739">
    <property type="term" value="C:mitochondrion"/>
    <property type="evidence" value="ECO:0007669"/>
    <property type="project" value="UniProtKB-ARBA"/>
</dbReference>
<dbReference type="AlphaFoldDB" id="A0A420I7W4"/>
<dbReference type="PANTHER" id="PTHR36181:SF4">
    <property type="entry name" value="LAGLIDADG ENDONUCLEASE"/>
    <property type="match status" value="1"/>
</dbReference>
<dbReference type="Proteomes" id="UP000286134">
    <property type="component" value="Unassembled WGS sequence"/>
</dbReference>
<dbReference type="GO" id="GO:0004519">
    <property type="term" value="F:endonuclease activity"/>
    <property type="evidence" value="ECO:0007669"/>
    <property type="project" value="UniProtKB-KW"/>
</dbReference>
<comment type="caution">
    <text evidence="2">The sequence shown here is derived from an EMBL/GenBank/DDBJ whole genome shotgun (WGS) entry which is preliminary data.</text>
</comment>
<accession>A0A420I7W4</accession>